<keyword evidence="2" id="KW-0238">DNA-binding</keyword>
<gene>
    <name evidence="5" type="ORF">BK716_14990</name>
</gene>
<dbReference type="InterPro" id="IPR036388">
    <property type="entry name" value="WH-like_DNA-bd_sf"/>
</dbReference>
<sequence>MLKSFELDCMYYERPADILRVLGHPMRLVMVRELIAKGPLNVSELQKLVCAPQSTVSQQLTKLRFSKIVSYERKGTEIYYSVDDEDVIKVIQSLEL</sequence>
<evidence type="ECO:0000313" key="5">
    <source>
        <dbReference type="EMBL" id="OUB50553.1"/>
    </source>
</evidence>
<dbReference type="InterPro" id="IPR051011">
    <property type="entry name" value="Metal_resp_trans_reg"/>
</dbReference>
<dbReference type="GO" id="GO:0003700">
    <property type="term" value="F:DNA-binding transcription factor activity"/>
    <property type="evidence" value="ECO:0007669"/>
    <property type="project" value="InterPro"/>
</dbReference>
<evidence type="ECO:0000256" key="1">
    <source>
        <dbReference type="ARBA" id="ARBA00023015"/>
    </source>
</evidence>
<organism evidence="5 6">
    <name type="scientific">Bacillus thuringiensis subsp. higo</name>
    <dbReference type="NCBI Taxonomy" id="132266"/>
    <lineage>
        <taxon>Bacteria</taxon>
        <taxon>Bacillati</taxon>
        <taxon>Bacillota</taxon>
        <taxon>Bacilli</taxon>
        <taxon>Bacillales</taxon>
        <taxon>Bacillaceae</taxon>
        <taxon>Bacillus</taxon>
        <taxon>Bacillus cereus group</taxon>
    </lineage>
</organism>
<dbReference type="PROSITE" id="PS50987">
    <property type="entry name" value="HTH_ARSR_2"/>
    <property type="match status" value="1"/>
</dbReference>
<dbReference type="InterPro" id="IPR001845">
    <property type="entry name" value="HTH_ArsR_DNA-bd_dom"/>
</dbReference>
<dbReference type="RefSeq" id="WP_088114812.1">
    <property type="nucleotide sequence ID" value="NZ_MOOK01000123.1"/>
</dbReference>
<name>A0A9X6LNH4_BACUH</name>
<dbReference type="Gene3D" id="1.10.10.10">
    <property type="entry name" value="Winged helix-like DNA-binding domain superfamily/Winged helix DNA-binding domain"/>
    <property type="match status" value="1"/>
</dbReference>
<dbReference type="Proteomes" id="UP000194816">
    <property type="component" value="Unassembled WGS sequence"/>
</dbReference>
<dbReference type="AlphaFoldDB" id="A0A9X6LNH4"/>
<dbReference type="CDD" id="cd00090">
    <property type="entry name" value="HTH_ARSR"/>
    <property type="match status" value="1"/>
</dbReference>
<accession>A0A9X6LNH4</accession>
<feature type="domain" description="HTH arsR-type" evidence="4">
    <location>
        <begin position="7"/>
        <end position="96"/>
    </location>
</feature>
<dbReference type="InterPro" id="IPR011991">
    <property type="entry name" value="ArsR-like_HTH"/>
</dbReference>
<keyword evidence="3" id="KW-0804">Transcription</keyword>
<evidence type="ECO:0000259" key="4">
    <source>
        <dbReference type="PROSITE" id="PS50987"/>
    </source>
</evidence>
<dbReference type="InterPro" id="IPR036390">
    <property type="entry name" value="WH_DNA-bd_sf"/>
</dbReference>
<dbReference type="SMART" id="SM00418">
    <property type="entry name" value="HTH_ARSR"/>
    <property type="match status" value="1"/>
</dbReference>
<dbReference type="NCBIfam" id="NF033788">
    <property type="entry name" value="HTH_metalloreg"/>
    <property type="match status" value="1"/>
</dbReference>
<evidence type="ECO:0000256" key="2">
    <source>
        <dbReference type="ARBA" id="ARBA00023125"/>
    </source>
</evidence>
<reference evidence="5 6" key="1">
    <citation type="submission" date="2016-10" db="EMBL/GenBank/DDBJ databases">
        <title>Comparative genomics of Bacillus thuringiensis reveals a path to pathogens against multiple invertebrate hosts.</title>
        <authorList>
            <person name="Zheng J."/>
            <person name="Gao Q."/>
            <person name="Liu H."/>
            <person name="Peng D."/>
            <person name="Ruan L."/>
            <person name="Sun M."/>
        </authorList>
    </citation>
    <scope>NUCLEOTIDE SEQUENCE [LARGE SCALE GENOMIC DNA]</scope>
    <source>
        <strain evidence="5">BGSC 4AU1</strain>
    </source>
</reference>
<keyword evidence="1" id="KW-0805">Transcription regulation</keyword>
<dbReference type="EMBL" id="MOOK01000123">
    <property type="protein sequence ID" value="OUB50553.1"/>
    <property type="molecule type" value="Genomic_DNA"/>
</dbReference>
<comment type="caution">
    <text evidence="5">The sequence shown here is derived from an EMBL/GenBank/DDBJ whole genome shotgun (WGS) entry which is preliminary data.</text>
</comment>
<proteinExistence type="predicted"/>
<dbReference type="PANTHER" id="PTHR43132:SF2">
    <property type="entry name" value="ARSENICAL RESISTANCE OPERON REPRESSOR ARSR-RELATED"/>
    <property type="match status" value="1"/>
</dbReference>
<dbReference type="PANTHER" id="PTHR43132">
    <property type="entry name" value="ARSENICAL RESISTANCE OPERON REPRESSOR ARSR-RELATED"/>
    <property type="match status" value="1"/>
</dbReference>
<dbReference type="GO" id="GO:0003677">
    <property type="term" value="F:DNA binding"/>
    <property type="evidence" value="ECO:0007669"/>
    <property type="project" value="UniProtKB-KW"/>
</dbReference>
<protein>
    <submittedName>
        <fullName evidence="5">Transcriptional regulator</fullName>
    </submittedName>
</protein>
<evidence type="ECO:0000313" key="6">
    <source>
        <dbReference type="Proteomes" id="UP000194816"/>
    </source>
</evidence>
<evidence type="ECO:0000256" key="3">
    <source>
        <dbReference type="ARBA" id="ARBA00023163"/>
    </source>
</evidence>
<dbReference type="Pfam" id="PF01022">
    <property type="entry name" value="HTH_5"/>
    <property type="match status" value="1"/>
</dbReference>
<dbReference type="SUPFAM" id="SSF46785">
    <property type="entry name" value="Winged helix' DNA-binding domain"/>
    <property type="match status" value="1"/>
</dbReference>
<dbReference type="PRINTS" id="PR00778">
    <property type="entry name" value="HTHARSR"/>
</dbReference>